<dbReference type="SUPFAM" id="SSF49842">
    <property type="entry name" value="TNF-like"/>
    <property type="match status" value="1"/>
</dbReference>
<evidence type="ECO:0000313" key="6">
    <source>
        <dbReference type="EMBL" id="KAH3719057.1"/>
    </source>
</evidence>
<dbReference type="Pfam" id="PF00386">
    <property type="entry name" value="C1q"/>
    <property type="match status" value="1"/>
</dbReference>
<evidence type="ECO:0000313" key="7">
    <source>
        <dbReference type="Proteomes" id="UP000828390"/>
    </source>
</evidence>
<comment type="subcellular location">
    <subcellularLocation>
        <location evidence="1">Secreted</location>
    </subcellularLocation>
</comment>
<keyword evidence="4" id="KW-0175">Coiled coil</keyword>
<evidence type="ECO:0000256" key="3">
    <source>
        <dbReference type="ARBA" id="ARBA00022729"/>
    </source>
</evidence>
<dbReference type="Gene3D" id="2.60.120.40">
    <property type="match status" value="1"/>
</dbReference>
<keyword evidence="3" id="KW-0732">Signal</keyword>
<sequence>MTSDDIERTLSALAEKNEALEYGLNTLRNELELERQHNERLRNEMMSMADQLKKHVTLVNSMNMSSIKRQLTDVTVAFTATIRPPNLTGLNSGQPIIFDRVITNSGTAYDSGTGIFTAPVRGYYVFHMDILMEPGENEYLQFVKGMEY</sequence>
<evidence type="ECO:0000256" key="2">
    <source>
        <dbReference type="ARBA" id="ARBA00022525"/>
    </source>
</evidence>
<dbReference type="PANTHER" id="PTHR22923:SF116">
    <property type="entry name" value="C1Q DOMAIN-CONTAINING PROTEIN"/>
    <property type="match status" value="1"/>
</dbReference>
<accession>A0A9D4HHK8</accession>
<dbReference type="PANTHER" id="PTHR22923">
    <property type="entry name" value="CEREBELLIN-RELATED"/>
    <property type="match status" value="1"/>
</dbReference>
<dbReference type="InterPro" id="IPR008983">
    <property type="entry name" value="Tumour_necrosis_fac-like_dom"/>
</dbReference>
<gene>
    <name evidence="6" type="ORF">DPMN_061885</name>
</gene>
<dbReference type="GO" id="GO:0005576">
    <property type="term" value="C:extracellular region"/>
    <property type="evidence" value="ECO:0007669"/>
    <property type="project" value="UniProtKB-SubCell"/>
</dbReference>
<evidence type="ECO:0000256" key="1">
    <source>
        <dbReference type="ARBA" id="ARBA00004613"/>
    </source>
</evidence>
<keyword evidence="2" id="KW-0964">Secreted</keyword>
<dbReference type="InterPro" id="IPR001073">
    <property type="entry name" value="C1q_dom"/>
</dbReference>
<reference evidence="6" key="1">
    <citation type="journal article" date="2019" name="bioRxiv">
        <title>The Genome of the Zebra Mussel, Dreissena polymorpha: A Resource for Invasive Species Research.</title>
        <authorList>
            <person name="McCartney M.A."/>
            <person name="Auch B."/>
            <person name="Kono T."/>
            <person name="Mallez S."/>
            <person name="Zhang Y."/>
            <person name="Obille A."/>
            <person name="Becker A."/>
            <person name="Abrahante J.E."/>
            <person name="Garbe J."/>
            <person name="Badalamenti J.P."/>
            <person name="Herman A."/>
            <person name="Mangelson H."/>
            <person name="Liachko I."/>
            <person name="Sullivan S."/>
            <person name="Sone E.D."/>
            <person name="Koren S."/>
            <person name="Silverstein K.A.T."/>
            <person name="Beckman K.B."/>
            <person name="Gohl D.M."/>
        </authorList>
    </citation>
    <scope>NUCLEOTIDE SEQUENCE</scope>
    <source>
        <strain evidence="6">Duluth1</strain>
        <tissue evidence="6">Whole animal</tissue>
    </source>
</reference>
<dbReference type="PROSITE" id="PS50871">
    <property type="entry name" value="C1Q"/>
    <property type="match status" value="1"/>
</dbReference>
<dbReference type="PRINTS" id="PR00007">
    <property type="entry name" value="COMPLEMNTC1Q"/>
</dbReference>
<feature type="domain" description="C1q" evidence="5">
    <location>
        <begin position="71"/>
        <end position="148"/>
    </location>
</feature>
<dbReference type="EMBL" id="JAIWYP010000013">
    <property type="protein sequence ID" value="KAH3719057.1"/>
    <property type="molecule type" value="Genomic_DNA"/>
</dbReference>
<feature type="coiled-coil region" evidence="4">
    <location>
        <begin position="10"/>
        <end position="51"/>
    </location>
</feature>
<name>A0A9D4HHK8_DREPO</name>
<dbReference type="InterPro" id="IPR050822">
    <property type="entry name" value="Cerebellin_Synaptic_Org"/>
</dbReference>
<keyword evidence="7" id="KW-1185">Reference proteome</keyword>
<evidence type="ECO:0000256" key="4">
    <source>
        <dbReference type="SAM" id="Coils"/>
    </source>
</evidence>
<evidence type="ECO:0000259" key="5">
    <source>
        <dbReference type="PROSITE" id="PS50871"/>
    </source>
</evidence>
<dbReference type="AlphaFoldDB" id="A0A9D4HHK8"/>
<reference evidence="6" key="2">
    <citation type="submission" date="2020-11" db="EMBL/GenBank/DDBJ databases">
        <authorList>
            <person name="McCartney M.A."/>
            <person name="Auch B."/>
            <person name="Kono T."/>
            <person name="Mallez S."/>
            <person name="Becker A."/>
            <person name="Gohl D.M."/>
            <person name="Silverstein K.A.T."/>
            <person name="Koren S."/>
            <person name="Bechman K.B."/>
            <person name="Herman A."/>
            <person name="Abrahante J.E."/>
            <person name="Garbe J."/>
        </authorList>
    </citation>
    <scope>NUCLEOTIDE SEQUENCE</scope>
    <source>
        <strain evidence="6">Duluth1</strain>
        <tissue evidence="6">Whole animal</tissue>
    </source>
</reference>
<comment type="caution">
    <text evidence="6">The sequence shown here is derived from an EMBL/GenBank/DDBJ whole genome shotgun (WGS) entry which is preliminary data.</text>
</comment>
<protein>
    <recommendedName>
        <fullName evidence="5">C1q domain-containing protein</fullName>
    </recommendedName>
</protein>
<proteinExistence type="predicted"/>
<dbReference type="Proteomes" id="UP000828390">
    <property type="component" value="Unassembled WGS sequence"/>
</dbReference>
<organism evidence="6 7">
    <name type="scientific">Dreissena polymorpha</name>
    <name type="common">Zebra mussel</name>
    <name type="synonym">Mytilus polymorpha</name>
    <dbReference type="NCBI Taxonomy" id="45954"/>
    <lineage>
        <taxon>Eukaryota</taxon>
        <taxon>Metazoa</taxon>
        <taxon>Spiralia</taxon>
        <taxon>Lophotrochozoa</taxon>
        <taxon>Mollusca</taxon>
        <taxon>Bivalvia</taxon>
        <taxon>Autobranchia</taxon>
        <taxon>Heteroconchia</taxon>
        <taxon>Euheterodonta</taxon>
        <taxon>Imparidentia</taxon>
        <taxon>Neoheterodontei</taxon>
        <taxon>Myida</taxon>
        <taxon>Dreissenoidea</taxon>
        <taxon>Dreissenidae</taxon>
        <taxon>Dreissena</taxon>
    </lineage>
</organism>